<proteinExistence type="predicted"/>
<reference evidence="2 3" key="1">
    <citation type="submission" date="2024-06" db="EMBL/GenBank/DDBJ databases">
        <title>The Natural Products Discovery Center: Release of the First 8490 Sequenced Strains for Exploring Actinobacteria Biosynthetic Diversity.</title>
        <authorList>
            <person name="Kalkreuter E."/>
            <person name="Kautsar S.A."/>
            <person name="Yang D."/>
            <person name="Bader C.D."/>
            <person name="Teijaro C.N."/>
            <person name="Fluegel L."/>
            <person name="Davis C.M."/>
            <person name="Simpson J.R."/>
            <person name="Lauterbach L."/>
            <person name="Steele A.D."/>
            <person name="Gui C."/>
            <person name="Meng S."/>
            <person name="Li G."/>
            <person name="Viehrig K."/>
            <person name="Ye F."/>
            <person name="Su P."/>
            <person name="Kiefer A.F."/>
            <person name="Nichols A."/>
            <person name="Cepeda A.J."/>
            <person name="Yan W."/>
            <person name="Fan B."/>
            <person name="Jiang Y."/>
            <person name="Adhikari A."/>
            <person name="Zheng C.-J."/>
            <person name="Schuster L."/>
            <person name="Cowan T.M."/>
            <person name="Smanski M.J."/>
            <person name="Chevrette M.G."/>
            <person name="De Carvalho L.P.S."/>
            <person name="Shen B."/>
        </authorList>
    </citation>
    <scope>NUCLEOTIDE SEQUENCE [LARGE SCALE GENOMIC DNA]</scope>
    <source>
        <strain evidence="2 3">NPDC050671</strain>
    </source>
</reference>
<protein>
    <submittedName>
        <fullName evidence="2">TfoX/Sxy family DNA transformation protein</fullName>
    </submittedName>
</protein>
<accession>A0ABV3F5Z4</accession>
<dbReference type="InterPro" id="IPR007077">
    <property type="entry name" value="TfoX_C"/>
</dbReference>
<name>A0ABV3F5Z4_9NOCA</name>
<comment type="caution">
    <text evidence="2">The sequence shown here is derived from an EMBL/GenBank/DDBJ whole genome shotgun (WGS) entry which is preliminary data.</text>
</comment>
<keyword evidence="3" id="KW-1185">Reference proteome</keyword>
<evidence type="ECO:0000259" key="1">
    <source>
        <dbReference type="Pfam" id="PF04994"/>
    </source>
</evidence>
<dbReference type="RefSeq" id="WP_357976767.1">
    <property type="nucleotide sequence ID" value="NZ_JBFAIH010000004.1"/>
</dbReference>
<feature type="domain" description="TfoX C-terminal" evidence="1">
    <location>
        <begin position="274"/>
        <end position="339"/>
    </location>
</feature>
<dbReference type="EMBL" id="JBFAIH010000004">
    <property type="protein sequence ID" value="MEV0363125.1"/>
    <property type="molecule type" value="Genomic_DNA"/>
</dbReference>
<sequence length="379" mass="42847">MSTVKQQLPRSARIVGDGMKLHRRSLRLDGRVHTVISLRPGTTARFSTNYFHGTWHLLSDDHGSRLLATLLWGLSYQARPATVLLIDRPFLTPTPFEADPPDPVLLVPGWCTRLTPRAVRELVRRLPLRTAPEGTVRWRTRGLATAAYAPPWAPRRGRTTRVKGAIVVTPSSPAECRDWALSIAAMDTDAYGTDYTYLDDHHRWVSGEVQIFRRFHHMVDTAGQARRAVLRRAGVGADPSSLRPEIWETAAVFRGTAHLKVLEWRDGQWRVGRHAAALLAQAGVHEFEDLRRMGAVEAYCRMLVAGAGPDIRMLWAMDCAISGSYYRNLTAARQRELMTALRRYPASVIDRVGPDRRVRLPRTGGRMAAYRRRRTARLR</sequence>
<dbReference type="Pfam" id="PF04994">
    <property type="entry name" value="TfoX_C"/>
    <property type="match status" value="1"/>
</dbReference>
<dbReference type="Gene3D" id="1.10.150.20">
    <property type="entry name" value="5' to 3' exonuclease, C-terminal subdomain"/>
    <property type="match status" value="1"/>
</dbReference>
<organism evidence="2 3">
    <name type="scientific">Nocardia fusca</name>
    <dbReference type="NCBI Taxonomy" id="941183"/>
    <lineage>
        <taxon>Bacteria</taxon>
        <taxon>Bacillati</taxon>
        <taxon>Actinomycetota</taxon>
        <taxon>Actinomycetes</taxon>
        <taxon>Mycobacteriales</taxon>
        <taxon>Nocardiaceae</taxon>
        <taxon>Nocardia</taxon>
    </lineage>
</organism>
<evidence type="ECO:0000313" key="3">
    <source>
        <dbReference type="Proteomes" id="UP001551658"/>
    </source>
</evidence>
<gene>
    <name evidence="2" type="ORF">AB0H72_10535</name>
</gene>
<evidence type="ECO:0000313" key="2">
    <source>
        <dbReference type="EMBL" id="MEV0363125.1"/>
    </source>
</evidence>
<dbReference type="Proteomes" id="UP001551658">
    <property type="component" value="Unassembled WGS sequence"/>
</dbReference>